<proteinExistence type="predicted"/>
<evidence type="ECO:0000313" key="1">
    <source>
        <dbReference type="EMBL" id="AKO58991.1"/>
    </source>
</evidence>
<evidence type="ECO:0000313" key="2">
    <source>
        <dbReference type="Proteomes" id="UP000225110"/>
    </source>
</evidence>
<reference evidence="1 2" key="1">
    <citation type="journal article" date="2015" name="Virol. J.">
        <title>Whole genome sequence comparison of ten diagnostic brucellaphages propagated on two Brucella abortus hosts.</title>
        <authorList>
            <person name="Tevdoradze E."/>
            <person name="Farlow J."/>
            <person name="Kotorashvili A."/>
            <person name="Skhirtladze N."/>
            <person name="Antadze I."/>
            <person name="Gunia S."/>
            <person name="Balarjishvili N."/>
            <person name="Kvachadze L."/>
            <person name="Kutateladze M."/>
        </authorList>
    </citation>
    <scope>NUCLEOTIDE SEQUENCE [LARGE SCALE GENOMIC DNA]</scope>
</reference>
<dbReference type="EMBL" id="KJ133688">
    <property type="protein sequence ID" value="AKO58991.1"/>
    <property type="molecule type" value="Genomic_DNA"/>
</dbReference>
<name>A0A0H4IIM1_9CAUD</name>
<organism evidence="1 2">
    <name type="scientific">Brucella phage 02_19</name>
    <dbReference type="NCBI Taxonomy" id="1667365"/>
    <lineage>
        <taxon>Viruses</taxon>
        <taxon>Duplodnaviria</taxon>
        <taxon>Heunggongvirae</taxon>
        <taxon>Uroviricota</taxon>
        <taxon>Caudoviricetes</taxon>
        <taxon>Perisivirus</taxon>
        <taxon>Perisivirus Tb</taxon>
    </lineage>
</organism>
<protein>
    <submittedName>
        <fullName evidence="1">Uncharacterized protein</fullName>
    </submittedName>
</protein>
<dbReference type="Proteomes" id="UP000225110">
    <property type="component" value="Segment"/>
</dbReference>
<sequence length="63" mass="7294">MVFYYLEDNMTYSPEASRKGGSRKHLVEVLIREVEAHKHGKHSAECMGELIIAVRKYQKETAK</sequence>
<gene>
    <name evidence="1" type="ORF">p0219_03</name>
</gene>
<accession>A0A0H4IIM1</accession>